<dbReference type="PANTHER" id="PTHR24416:SF617">
    <property type="entry name" value="RET ONCOGENE, ISOFORM A"/>
    <property type="match status" value="1"/>
</dbReference>
<dbReference type="SUPFAM" id="SSF56112">
    <property type="entry name" value="Protein kinase-like (PK-like)"/>
    <property type="match status" value="1"/>
</dbReference>
<dbReference type="PROSITE" id="PS00109">
    <property type="entry name" value="PROTEIN_KINASE_TYR"/>
    <property type="match status" value="1"/>
</dbReference>
<evidence type="ECO:0000256" key="5">
    <source>
        <dbReference type="ARBA" id="ARBA00022729"/>
    </source>
</evidence>
<feature type="chain" id="PRO_5027011803" description="receptor protein-tyrosine kinase" evidence="17">
    <location>
        <begin position="18"/>
        <end position="1179"/>
    </location>
</feature>
<dbReference type="GO" id="GO:0007156">
    <property type="term" value="P:homophilic cell adhesion via plasma membrane adhesion molecules"/>
    <property type="evidence" value="ECO:0007669"/>
    <property type="project" value="InterPro"/>
</dbReference>
<evidence type="ECO:0000256" key="13">
    <source>
        <dbReference type="ARBA" id="ARBA00051243"/>
    </source>
</evidence>
<dbReference type="SMART" id="SM00112">
    <property type="entry name" value="CA"/>
    <property type="match status" value="1"/>
</dbReference>
<dbReference type="InterPro" id="IPR017441">
    <property type="entry name" value="Protein_kinase_ATP_BS"/>
</dbReference>
<reference evidence="20 21" key="1">
    <citation type="submission" date="2020-06" db="EMBL/GenBank/DDBJ databases">
        <authorList>
            <person name="Li R."/>
            <person name="Bekaert M."/>
        </authorList>
    </citation>
    <scope>NUCLEOTIDE SEQUENCE [LARGE SCALE GENOMIC DNA]</scope>
    <source>
        <strain evidence="21">wild</strain>
    </source>
</reference>
<dbReference type="Gene3D" id="1.10.510.10">
    <property type="entry name" value="Transferase(Phosphotransferase) domain 1"/>
    <property type="match status" value="1"/>
</dbReference>
<dbReference type="InterPro" id="IPR015919">
    <property type="entry name" value="Cadherin-like_sf"/>
</dbReference>
<comment type="subcellular location">
    <subcellularLocation>
        <location evidence="1">Membrane</location>
        <topology evidence="1">Single-pass type I membrane protein</topology>
    </subcellularLocation>
</comment>
<evidence type="ECO:0000256" key="4">
    <source>
        <dbReference type="ARBA" id="ARBA00022692"/>
    </source>
</evidence>
<feature type="signal peptide" evidence="17">
    <location>
        <begin position="1"/>
        <end position="17"/>
    </location>
</feature>
<dbReference type="InterPro" id="IPR020635">
    <property type="entry name" value="Tyr_kinase_cat_dom"/>
</dbReference>
<dbReference type="InterPro" id="IPR002126">
    <property type="entry name" value="Cadherin-like_dom"/>
</dbReference>
<dbReference type="PROSITE" id="PS50268">
    <property type="entry name" value="CADHERIN_2"/>
    <property type="match status" value="1"/>
</dbReference>
<name>A0A6J8D3M5_MYTCO</name>
<evidence type="ECO:0000256" key="8">
    <source>
        <dbReference type="ARBA" id="ARBA00022840"/>
    </source>
</evidence>
<protein>
    <recommendedName>
        <fullName evidence="2">receptor protein-tyrosine kinase</fullName>
        <ecNumber evidence="2">2.7.10.1</ecNumber>
    </recommendedName>
</protein>
<dbReference type="InterPro" id="IPR000719">
    <property type="entry name" value="Prot_kinase_dom"/>
</dbReference>
<feature type="binding site" evidence="15">
    <location>
        <position position="717"/>
    </location>
    <ligand>
        <name>ATP</name>
        <dbReference type="ChEBI" id="CHEBI:30616"/>
    </ligand>
</feature>
<dbReference type="GO" id="GO:0004714">
    <property type="term" value="F:transmembrane receptor protein tyrosine kinase activity"/>
    <property type="evidence" value="ECO:0007669"/>
    <property type="project" value="UniProtKB-EC"/>
</dbReference>
<feature type="domain" description="Protein kinase" evidence="18">
    <location>
        <begin position="683"/>
        <end position="969"/>
    </location>
</feature>
<keyword evidence="7" id="KW-0418">Kinase</keyword>
<keyword evidence="9" id="KW-1133">Transmembrane helix</keyword>
<keyword evidence="4" id="KW-0812">Transmembrane</keyword>
<evidence type="ECO:0000256" key="11">
    <source>
        <dbReference type="ARBA" id="ARBA00023137"/>
    </source>
</evidence>
<evidence type="ECO:0000256" key="9">
    <source>
        <dbReference type="ARBA" id="ARBA00022989"/>
    </source>
</evidence>
<dbReference type="InterPro" id="IPR011009">
    <property type="entry name" value="Kinase-like_dom_sf"/>
</dbReference>
<evidence type="ECO:0000256" key="16">
    <source>
        <dbReference type="SAM" id="MobiDB-lite"/>
    </source>
</evidence>
<keyword evidence="8 15" id="KW-0067">ATP-binding</keyword>
<feature type="domain" description="Cadherin" evidence="19">
    <location>
        <begin position="151"/>
        <end position="222"/>
    </location>
</feature>
<dbReference type="FunFam" id="1.10.510.10:FF:000190">
    <property type="entry name" value="Proto-oncogene tyrosine-protein kinase receptor Ret"/>
    <property type="match status" value="1"/>
</dbReference>
<keyword evidence="21" id="KW-1185">Reference proteome</keyword>
<evidence type="ECO:0000313" key="20">
    <source>
        <dbReference type="EMBL" id="CAC5402469.1"/>
    </source>
</evidence>
<dbReference type="Gene3D" id="2.60.40.60">
    <property type="entry name" value="Cadherins"/>
    <property type="match status" value="1"/>
</dbReference>
<evidence type="ECO:0000259" key="18">
    <source>
        <dbReference type="PROSITE" id="PS50011"/>
    </source>
</evidence>
<evidence type="ECO:0000256" key="12">
    <source>
        <dbReference type="ARBA" id="ARBA00023180"/>
    </source>
</evidence>
<dbReference type="CDD" id="cd11304">
    <property type="entry name" value="Cadherin_repeat"/>
    <property type="match status" value="1"/>
</dbReference>
<keyword evidence="14" id="KW-0106">Calcium</keyword>
<evidence type="ECO:0000256" key="6">
    <source>
        <dbReference type="ARBA" id="ARBA00022741"/>
    </source>
</evidence>
<evidence type="ECO:0000256" key="10">
    <source>
        <dbReference type="ARBA" id="ARBA00023136"/>
    </source>
</evidence>
<sequence length="1179" mass="132711">MRFYILCLLVLFQGAQCLYFKQYRYKLCPSVSNQVLVDSSLCVPGSLKYTVSRNAFTINSNGLVTAFHAKQGINDLIIKATCTENGHKREATALADVITNCDPSSVPTDKKNLLCFDGTLINFTITENVLKSVLGKLSVYSGINNGFTREYFFVKTDQQSSKFFGINSTTSEFSILTPLDYELKTIWKLKVICQLTQEKQSRNYTANLNVIVQDLNDSPPLFQDGSQIKSILVTNDKKIIEFIVIDKDNFECTKFSVQVFGDPLGICHAVPPTGFINKLIINVNSTRPKVPLPEEYTCNVAFIDEGYMLSSNETRSDRVILELRWQKGTKAANEKSKMIQLRINRSASQLTQVYKFPEHINKTVYVMNPPKHAFDITSSIIYVANAETLRQSDIGVKLTVISHPDNFQTDLFISVIGLYHVLKTDKPCNESCSRFMYKQYCETGCGLGAPNGKCLWRQGNDGGGLETKYSTCSPTLHTCPDQVCDPLEKAFHLLCPQDCTTESAGIVKKDPLTGRGILQATGPCWCDYNGKCSCFEPPPFKSTTPSTVIYKPGIHNSSTKDRNQTLDNVRVDPVLDDKLNNSDHTICDIDCKITIATICGCISALACLFVLVWKTRRFKCQRNKTLKHVGSVASMSVIPSDYFDDRDYRTTHSSPQYGPYYKESYNNSVSPEDAKWEFERENLQLDTTLGEGEFGKVVKAKAFNLDGKQNYTEVAVKMLKNCASGVEQQALWSEFNLLKDVQHPNVIRLLGACTQNGPTYLIVEYCEHGSLLSYLRNSRLEENGYVNQRYKPSKHISNPKEPPELLTIRDLLSFGWQIAKGMKYLSEIKLVHRDLAARNVLVGSGKVLKISDFGLTRDVYEADTYLKQSKGRIPVKWLAPESLYAQIYTTQSDVWSFGIVLWEIVTLGAPPYPGVPPERLYNLLLAGYRMDRPENCSDELYAVMQKCWKTDPQDRPTFSKLADIFDRMLQQRTEYLELTGGFEDDTSDLFGSRYAPSVSGISILGSRPLPVHSEHTPVDSRNSGSSYLTPALTNPIDTNTSFSDSTLSKREQSETSEMASLLIDNRSKNPFINEGLVSPKAEQTVVLRGVDEHRNLSVDQFELGNDQTGSNILFKGRANKTYYGGLKSAELSLSAKIFKHYLQNPVLLKIYEQLGVFEYCTWSEWDSLLQETSRLRTYM</sequence>
<dbReference type="EC" id="2.7.10.1" evidence="2"/>
<evidence type="ECO:0000259" key="19">
    <source>
        <dbReference type="PROSITE" id="PS50268"/>
    </source>
</evidence>
<dbReference type="InterPro" id="IPR008266">
    <property type="entry name" value="Tyr_kinase_AS"/>
</dbReference>
<dbReference type="InterPro" id="IPR055162">
    <property type="entry name" value="RET_CRD"/>
</dbReference>
<dbReference type="GO" id="GO:0043235">
    <property type="term" value="C:receptor complex"/>
    <property type="evidence" value="ECO:0007669"/>
    <property type="project" value="TreeGrafter"/>
</dbReference>
<dbReference type="Pfam" id="PF22540">
    <property type="entry name" value="RET_CRD"/>
    <property type="match status" value="1"/>
</dbReference>
<feature type="compositionally biased region" description="Polar residues" evidence="16">
    <location>
        <begin position="1019"/>
        <end position="1046"/>
    </location>
</feature>
<accession>A0A6J8D3M5</accession>
<dbReference type="Pfam" id="PF07714">
    <property type="entry name" value="PK_Tyr_Ser-Thr"/>
    <property type="match status" value="1"/>
</dbReference>
<dbReference type="PRINTS" id="PR00109">
    <property type="entry name" value="TYRKINASE"/>
</dbReference>
<dbReference type="OrthoDB" id="5984265at2759"/>
<dbReference type="SMART" id="SM00219">
    <property type="entry name" value="TyrKc"/>
    <property type="match status" value="1"/>
</dbReference>
<dbReference type="EMBL" id="CACVKT020006497">
    <property type="protein sequence ID" value="CAC5402469.1"/>
    <property type="molecule type" value="Genomic_DNA"/>
</dbReference>
<keyword evidence="11" id="KW-0829">Tyrosine-protein kinase</keyword>
<evidence type="ECO:0000256" key="3">
    <source>
        <dbReference type="ARBA" id="ARBA00022679"/>
    </source>
</evidence>
<comment type="catalytic activity">
    <reaction evidence="13">
        <text>L-tyrosyl-[protein] + ATP = O-phospho-L-tyrosyl-[protein] + ADP + H(+)</text>
        <dbReference type="Rhea" id="RHEA:10596"/>
        <dbReference type="Rhea" id="RHEA-COMP:10136"/>
        <dbReference type="Rhea" id="RHEA-COMP:20101"/>
        <dbReference type="ChEBI" id="CHEBI:15378"/>
        <dbReference type="ChEBI" id="CHEBI:30616"/>
        <dbReference type="ChEBI" id="CHEBI:46858"/>
        <dbReference type="ChEBI" id="CHEBI:61978"/>
        <dbReference type="ChEBI" id="CHEBI:456216"/>
        <dbReference type="EC" id="2.7.10.1"/>
    </reaction>
</comment>
<dbReference type="PROSITE" id="PS00107">
    <property type="entry name" value="PROTEIN_KINASE_ATP"/>
    <property type="match status" value="1"/>
</dbReference>
<evidence type="ECO:0000256" key="7">
    <source>
        <dbReference type="ARBA" id="ARBA00022777"/>
    </source>
</evidence>
<dbReference type="Proteomes" id="UP000507470">
    <property type="component" value="Unassembled WGS sequence"/>
</dbReference>
<dbReference type="GO" id="GO:0005524">
    <property type="term" value="F:ATP binding"/>
    <property type="evidence" value="ECO:0007669"/>
    <property type="project" value="UniProtKB-UniRule"/>
</dbReference>
<organism evidence="20 21">
    <name type="scientific">Mytilus coruscus</name>
    <name type="common">Sea mussel</name>
    <dbReference type="NCBI Taxonomy" id="42192"/>
    <lineage>
        <taxon>Eukaryota</taxon>
        <taxon>Metazoa</taxon>
        <taxon>Spiralia</taxon>
        <taxon>Lophotrochozoa</taxon>
        <taxon>Mollusca</taxon>
        <taxon>Bivalvia</taxon>
        <taxon>Autobranchia</taxon>
        <taxon>Pteriomorphia</taxon>
        <taxon>Mytilida</taxon>
        <taxon>Mytiloidea</taxon>
        <taxon>Mytilidae</taxon>
        <taxon>Mytilinae</taxon>
        <taxon>Mytilus</taxon>
    </lineage>
</organism>
<dbReference type="GO" id="GO:0005509">
    <property type="term" value="F:calcium ion binding"/>
    <property type="evidence" value="ECO:0007669"/>
    <property type="project" value="UniProtKB-UniRule"/>
</dbReference>
<dbReference type="GO" id="GO:0005886">
    <property type="term" value="C:plasma membrane"/>
    <property type="evidence" value="ECO:0007669"/>
    <property type="project" value="TreeGrafter"/>
</dbReference>
<dbReference type="PANTHER" id="PTHR24416">
    <property type="entry name" value="TYROSINE-PROTEIN KINASE RECEPTOR"/>
    <property type="match status" value="1"/>
</dbReference>
<feature type="region of interest" description="Disordered" evidence="16">
    <location>
        <begin position="1012"/>
        <end position="1057"/>
    </location>
</feature>
<dbReference type="PROSITE" id="PS50011">
    <property type="entry name" value="PROTEIN_KINASE_DOM"/>
    <property type="match status" value="1"/>
</dbReference>
<dbReference type="AlphaFoldDB" id="A0A6J8D3M5"/>
<gene>
    <name evidence="20" type="ORF">MCOR_36408</name>
</gene>
<dbReference type="SUPFAM" id="SSF49313">
    <property type="entry name" value="Cadherin-like"/>
    <property type="match status" value="1"/>
</dbReference>
<dbReference type="InterPro" id="IPR050122">
    <property type="entry name" value="RTK"/>
</dbReference>
<evidence type="ECO:0000256" key="14">
    <source>
        <dbReference type="PROSITE-ProRule" id="PRU00043"/>
    </source>
</evidence>
<evidence type="ECO:0000256" key="2">
    <source>
        <dbReference type="ARBA" id="ARBA00011902"/>
    </source>
</evidence>
<proteinExistence type="predicted"/>
<keyword evidence="6 15" id="KW-0547">Nucleotide-binding</keyword>
<dbReference type="GO" id="GO:0007169">
    <property type="term" value="P:cell surface receptor protein tyrosine kinase signaling pathway"/>
    <property type="evidence" value="ECO:0007669"/>
    <property type="project" value="TreeGrafter"/>
</dbReference>
<keyword evidence="10" id="KW-0472">Membrane</keyword>
<keyword evidence="3 20" id="KW-0808">Transferase</keyword>
<evidence type="ECO:0000256" key="17">
    <source>
        <dbReference type="SAM" id="SignalP"/>
    </source>
</evidence>
<dbReference type="FunFam" id="3.30.200.20:FF:000234">
    <property type="entry name" value="Proto-oncogene tyrosine-protein kinase receptor Ret"/>
    <property type="match status" value="1"/>
</dbReference>
<keyword evidence="5 17" id="KW-0732">Signal</keyword>
<evidence type="ECO:0000313" key="21">
    <source>
        <dbReference type="Proteomes" id="UP000507470"/>
    </source>
</evidence>
<keyword evidence="12" id="KW-0325">Glycoprotein</keyword>
<evidence type="ECO:0000256" key="15">
    <source>
        <dbReference type="PROSITE-ProRule" id="PRU10141"/>
    </source>
</evidence>
<dbReference type="Gene3D" id="3.30.200.20">
    <property type="entry name" value="Phosphorylase Kinase, domain 1"/>
    <property type="match status" value="1"/>
</dbReference>
<dbReference type="InterPro" id="IPR001245">
    <property type="entry name" value="Ser-Thr/Tyr_kinase_cat_dom"/>
</dbReference>
<evidence type="ECO:0000256" key="1">
    <source>
        <dbReference type="ARBA" id="ARBA00004479"/>
    </source>
</evidence>